<accession>A0A8T2X3M1</accession>
<dbReference type="PANTHER" id="PTHR31499">
    <property type="entry name" value="MYB FAMILY TRANSCRIPTION FACTOR PHL11"/>
    <property type="match status" value="1"/>
</dbReference>
<dbReference type="Pfam" id="PF14379">
    <property type="entry name" value="Myb_CC_LHEQLE"/>
    <property type="match status" value="1"/>
</dbReference>
<dbReference type="AlphaFoldDB" id="A0A8T2X3M1"/>
<dbReference type="Proteomes" id="UP000807159">
    <property type="component" value="Chromosome 14"/>
</dbReference>
<dbReference type="GO" id="GO:0003700">
    <property type="term" value="F:DNA-binding transcription factor activity"/>
    <property type="evidence" value="ECO:0007669"/>
    <property type="project" value="InterPro"/>
</dbReference>
<comment type="caution">
    <text evidence="3">The sequence shown here is derived from an EMBL/GenBank/DDBJ whole genome shotgun (WGS) entry which is preliminary data.</text>
</comment>
<feature type="region of interest" description="Disordered" evidence="1">
    <location>
        <begin position="52"/>
        <end position="136"/>
    </location>
</feature>
<gene>
    <name evidence="3" type="ORF">H0E87_023773</name>
</gene>
<evidence type="ECO:0000259" key="2">
    <source>
        <dbReference type="Pfam" id="PF14379"/>
    </source>
</evidence>
<feature type="domain" description="MYB-CC type transcription factor LHEQLE-containing" evidence="2">
    <location>
        <begin position="5"/>
        <end position="52"/>
    </location>
</feature>
<sequence>MSRTIQITEALRMQMEVQKQLHEPLEVQRTLQLRIEEHARYLQKIIEEQQKAGSALLSPKSLSSVTDPPKDSELPPPSPSAGAESKTDSSSALPSSKHKATDSEIFEKQASEKRIRLEEKLESESEEAEVEDPPAQ</sequence>
<feature type="compositionally biased region" description="Basic and acidic residues" evidence="1">
    <location>
        <begin position="99"/>
        <end position="123"/>
    </location>
</feature>
<name>A0A8T2X3M1_POPDE</name>
<dbReference type="PANTHER" id="PTHR31499:SF79">
    <property type="entry name" value="HTH MYB-TYPE DOMAIN-CONTAINING PROTEIN"/>
    <property type="match status" value="1"/>
</dbReference>
<reference evidence="3" key="1">
    <citation type="journal article" date="2021" name="J. Hered.">
        <title>Genome Assembly of Salicaceae Populus deltoides (Eastern Cottonwood) I-69 Based on Nanopore Sequencing and Hi-C Technologies.</title>
        <authorList>
            <person name="Bai S."/>
            <person name="Wu H."/>
            <person name="Zhang J."/>
            <person name="Pan Z."/>
            <person name="Zhao W."/>
            <person name="Li Z."/>
            <person name="Tong C."/>
        </authorList>
    </citation>
    <scope>NUCLEOTIDE SEQUENCE</scope>
    <source>
        <tissue evidence="3">Leaf</tissue>
    </source>
</reference>
<evidence type="ECO:0000256" key="1">
    <source>
        <dbReference type="SAM" id="MobiDB-lite"/>
    </source>
</evidence>
<evidence type="ECO:0000313" key="4">
    <source>
        <dbReference type="Proteomes" id="UP000807159"/>
    </source>
</evidence>
<evidence type="ECO:0000313" key="3">
    <source>
        <dbReference type="EMBL" id="KAH8487826.1"/>
    </source>
</evidence>
<dbReference type="InterPro" id="IPR025756">
    <property type="entry name" value="Myb_CC_LHEQLE"/>
</dbReference>
<organism evidence="3 4">
    <name type="scientific">Populus deltoides</name>
    <name type="common">Eastern poplar</name>
    <name type="synonym">Eastern cottonwood</name>
    <dbReference type="NCBI Taxonomy" id="3696"/>
    <lineage>
        <taxon>Eukaryota</taxon>
        <taxon>Viridiplantae</taxon>
        <taxon>Streptophyta</taxon>
        <taxon>Embryophyta</taxon>
        <taxon>Tracheophyta</taxon>
        <taxon>Spermatophyta</taxon>
        <taxon>Magnoliopsida</taxon>
        <taxon>eudicotyledons</taxon>
        <taxon>Gunneridae</taxon>
        <taxon>Pentapetalae</taxon>
        <taxon>rosids</taxon>
        <taxon>fabids</taxon>
        <taxon>Malpighiales</taxon>
        <taxon>Salicaceae</taxon>
        <taxon>Saliceae</taxon>
        <taxon>Populus</taxon>
    </lineage>
</organism>
<proteinExistence type="predicted"/>
<dbReference type="EMBL" id="JACEGQ020000014">
    <property type="protein sequence ID" value="KAH8487826.1"/>
    <property type="molecule type" value="Genomic_DNA"/>
</dbReference>
<protein>
    <recommendedName>
        <fullName evidence="2">MYB-CC type transcription factor LHEQLE-containing domain-containing protein</fullName>
    </recommendedName>
</protein>
<dbReference type="InterPro" id="IPR046955">
    <property type="entry name" value="PHR1-like"/>
</dbReference>
<keyword evidence="4" id="KW-1185">Reference proteome</keyword>
<feature type="compositionally biased region" description="Acidic residues" evidence="1">
    <location>
        <begin position="124"/>
        <end position="136"/>
    </location>
</feature>